<dbReference type="GeneID" id="39493346"/>
<dbReference type="RefSeq" id="WP_126620503.1">
    <property type="nucleotide sequence ID" value="NZ_CP034564.1"/>
</dbReference>
<dbReference type="OrthoDB" id="665360at2"/>
<dbReference type="KEGG" id="fll:EI427_25605"/>
<keyword evidence="1" id="KW-0614">Plasmid</keyword>
<gene>
    <name evidence="1" type="ORF">EI427_25605</name>
</gene>
<dbReference type="EMBL" id="CP034564">
    <property type="protein sequence ID" value="AZQ65614.1"/>
    <property type="molecule type" value="Genomic_DNA"/>
</dbReference>
<protein>
    <recommendedName>
        <fullName evidence="3">Tissue inhibitor of metalloproteinase</fullName>
    </recommendedName>
</protein>
<sequence>MKNIFLLLFSIISVNAYSCSCDHIDYQSKEDLKQYDFIALVSVDSTYLSDDSKLDFAYYNVNFTIKELFKGDISINTLDVLGGNVLLSDDFITSCDMYIKKGEKWLLFAYIEQGRLITHVCTDTTEIDDKPYHQKALKKIRRIAK</sequence>
<evidence type="ECO:0000313" key="2">
    <source>
        <dbReference type="Proteomes" id="UP000267268"/>
    </source>
</evidence>
<dbReference type="Gene3D" id="2.40.50.120">
    <property type="match status" value="1"/>
</dbReference>
<dbReference type="InterPro" id="IPR008993">
    <property type="entry name" value="TIMP-like_OB-fold"/>
</dbReference>
<evidence type="ECO:0008006" key="3">
    <source>
        <dbReference type="Google" id="ProtNLM"/>
    </source>
</evidence>
<organism evidence="1 2">
    <name type="scientific">Flammeovirga pectinis</name>
    <dbReference type="NCBI Taxonomy" id="2494373"/>
    <lineage>
        <taxon>Bacteria</taxon>
        <taxon>Pseudomonadati</taxon>
        <taxon>Bacteroidota</taxon>
        <taxon>Cytophagia</taxon>
        <taxon>Cytophagales</taxon>
        <taxon>Flammeovirgaceae</taxon>
        <taxon>Flammeovirga</taxon>
    </lineage>
</organism>
<dbReference type="SUPFAM" id="SSF50242">
    <property type="entry name" value="TIMP-like"/>
    <property type="match status" value="1"/>
</dbReference>
<reference evidence="1 2" key="1">
    <citation type="submission" date="2018-12" db="EMBL/GenBank/DDBJ databases">
        <title>Flammeovirga pectinis sp. nov., isolated from the gut of the Korean scallop, Patinopecten yessoensis.</title>
        <authorList>
            <person name="Bae J.-W."/>
            <person name="Jeong Y.-S."/>
            <person name="Kang W."/>
        </authorList>
    </citation>
    <scope>NUCLEOTIDE SEQUENCE [LARGE SCALE GENOMIC DNA]</scope>
    <source>
        <strain evidence="1 2">L12M1</strain>
        <plasmid evidence="1 2">unnamed1</plasmid>
    </source>
</reference>
<geneLocation type="plasmid" evidence="1">
    <name>unnamed1</name>
</geneLocation>
<name>A0A3S9PBN9_9BACT</name>
<dbReference type="AlphaFoldDB" id="A0A3S9PBN9"/>
<keyword evidence="2" id="KW-1185">Reference proteome</keyword>
<dbReference type="Proteomes" id="UP000267268">
    <property type="component" value="Plasmid unnamed1"/>
</dbReference>
<accession>A0A3S9PBN9</accession>
<evidence type="ECO:0000313" key="1">
    <source>
        <dbReference type="EMBL" id="AZQ65614.1"/>
    </source>
</evidence>
<proteinExistence type="predicted"/>